<evidence type="ECO:0000256" key="8">
    <source>
        <dbReference type="SAM" id="MobiDB-lite"/>
    </source>
</evidence>
<sequence>MSHSILSLQRIFFGFESMSSPSTARERPLYQPFQCVICQRRFTRHENLKRHATLHSRFPSEASLPCPFCQVKFSRSDLRHRHIRRKHPEKEPKSPTKRPRCNEPRQHEEGESHQDKVSGSLQPLNPQLGLQVQESTGDGGFSPEERRWEVVVLDTDFHTSNGRHTSEEEVMKIRSALPGNYSPHDDGNDDDGDDDVESARDGSYSINPIVAHSTNSDHDLLATSYFPDRESLLDCHLQSDIFNMDLPSLDIHQSVSRRISTHSFTHSQSQWYPSMQQILRGCCLFFTHVSPFLPFIHKATFDPCQARSSLVLSILSLGFQYGEDPDLGKESGTGTQLSKMCFHQAQALLFPDQQKSSDSSENIIIVQSYLLLQVCSMMYFCGKDSVYGLKVHSAMIALARKSGLMQPMPTEPTTAHDLDSLWHGFIKAESHKRTSFAVHQIDALWYQCLSIPRSISHLEVKHDLPCPVDQWLASSAAEWAHCQLVTGHISPSLQYADAVRRFLSPDGDLESIPCFDPYGAVNIAQFLMSSAREISGWSTMTGMLSIERFGTLRSSLVALGPFSRAQPGGQHIGHVALCEATWETAMIELQMWSPSHTGGIVEESIDAVLNHSTYLAPSCDLLCEGENAAMIQPHVDWFLRYLNSSDLPDSEAPWVILYAYKAFLVAWQLLRGGQPGAMRAICIEDGDIESALTWAKVAFRQRERWQIGKLILACLDELDK</sequence>
<dbReference type="EMBL" id="JAQIZZ010000006">
    <property type="protein sequence ID" value="KAJ5537519.1"/>
    <property type="molecule type" value="Genomic_DNA"/>
</dbReference>
<gene>
    <name evidence="10" type="ORF">N7494_006998</name>
</gene>
<comment type="caution">
    <text evidence="10">The sequence shown here is derived from an EMBL/GenBank/DDBJ whole genome shotgun (WGS) entry which is preliminary data.</text>
</comment>
<evidence type="ECO:0000259" key="9">
    <source>
        <dbReference type="PROSITE" id="PS50157"/>
    </source>
</evidence>
<evidence type="ECO:0000256" key="4">
    <source>
        <dbReference type="ARBA" id="ARBA00022771"/>
    </source>
</evidence>
<feature type="domain" description="C2H2-type" evidence="9">
    <location>
        <begin position="64"/>
        <end position="92"/>
    </location>
</feature>
<dbReference type="InterPro" id="IPR013087">
    <property type="entry name" value="Znf_C2H2_type"/>
</dbReference>
<dbReference type="AlphaFoldDB" id="A0AAD6CU96"/>
<dbReference type="PROSITE" id="PS00028">
    <property type="entry name" value="ZINC_FINGER_C2H2_1"/>
    <property type="match status" value="2"/>
</dbReference>
<dbReference type="GO" id="GO:0008270">
    <property type="term" value="F:zinc ion binding"/>
    <property type="evidence" value="ECO:0007669"/>
    <property type="project" value="UniProtKB-KW"/>
</dbReference>
<feature type="domain" description="C2H2-type" evidence="9">
    <location>
        <begin position="33"/>
        <end position="56"/>
    </location>
</feature>
<dbReference type="InterPro" id="IPR036236">
    <property type="entry name" value="Znf_C2H2_sf"/>
</dbReference>
<keyword evidence="2" id="KW-0479">Metal-binding</keyword>
<dbReference type="Gene3D" id="3.30.160.60">
    <property type="entry name" value="Classic Zinc Finger"/>
    <property type="match status" value="1"/>
</dbReference>
<dbReference type="InterPro" id="IPR007219">
    <property type="entry name" value="XnlR_reg_dom"/>
</dbReference>
<dbReference type="InterPro" id="IPR051059">
    <property type="entry name" value="VerF-like"/>
</dbReference>
<comment type="subcellular location">
    <subcellularLocation>
        <location evidence="1">Nucleus</location>
    </subcellularLocation>
</comment>
<dbReference type="PANTHER" id="PTHR40626:SF11">
    <property type="entry name" value="ZINC FINGER PROTEIN YPR022C"/>
    <property type="match status" value="1"/>
</dbReference>
<keyword evidence="5" id="KW-0862">Zinc</keyword>
<dbReference type="CDD" id="cd12148">
    <property type="entry name" value="fungal_TF_MHR"/>
    <property type="match status" value="1"/>
</dbReference>
<dbReference type="PANTHER" id="PTHR40626">
    <property type="entry name" value="MIP31509P"/>
    <property type="match status" value="1"/>
</dbReference>
<dbReference type="Pfam" id="PF04082">
    <property type="entry name" value="Fungal_trans"/>
    <property type="match status" value="1"/>
</dbReference>
<evidence type="ECO:0000256" key="1">
    <source>
        <dbReference type="ARBA" id="ARBA00004123"/>
    </source>
</evidence>
<name>A0AAD6CU96_9EURO</name>
<evidence type="ECO:0000256" key="3">
    <source>
        <dbReference type="ARBA" id="ARBA00022737"/>
    </source>
</evidence>
<evidence type="ECO:0000256" key="2">
    <source>
        <dbReference type="ARBA" id="ARBA00022723"/>
    </source>
</evidence>
<dbReference type="GO" id="GO:0000785">
    <property type="term" value="C:chromatin"/>
    <property type="evidence" value="ECO:0007669"/>
    <property type="project" value="TreeGrafter"/>
</dbReference>
<organism evidence="10 11">
    <name type="scientific">Penicillium frequentans</name>
    <dbReference type="NCBI Taxonomy" id="3151616"/>
    <lineage>
        <taxon>Eukaryota</taxon>
        <taxon>Fungi</taxon>
        <taxon>Dikarya</taxon>
        <taxon>Ascomycota</taxon>
        <taxon>Pezizomycotina</taxon>
        <taxon>Eurotiomycetes</taxon>
        <taxon>Eurotiomycetidae</taxon>
        <taxon>Eurotiales</taxon>
        <taxon>Aspergillaceae</taxon>
        <taxon>Penicillium</taxon>
    </lineage>
</organism>
<dbReference type="SMART" id="SM00355">
    <property type="entry name" value="ZnF_C2H2"/>
    <property type="match status" value="2"/>
</dbReference>
<dbReference type="GO" id="GO:0000978">
    <property type="term" value="F:RNA polymerase II cis-regulatory region sequence-specific DNA binding"/>
    <property type="evidence" value="ECO:0007669"/>
    <property type="project" value="InterPro"/>
</dbReference>
<accession>A0AAD6CU96</accession>
<feature type="compositionally biased region" description="Basic and acidic residues" evidence="8">
    <location>
        <begin position="88"/>
        <end position="116"/>
    </location>
</feature>
<keyword evidence="4 7" id="KW-0863">Zinc-finger</keyword>
<dbReference type="GO" id="GO:0006351">
    <property type="term" value="P:DNA-templated transcription"/>
    <property type="evidence" value="ECO:0007669"/>
    <property type="project" value="InterPro"/>
</dbReference>
<reference evidence="10 11" key="1">
    <citation type="journal article" date="2023" name="IMA Fungus">
        <title>Comparative genomic study of the Penicillium genus elucidates a diverse pangenome and 15 lateral gene transfer events.</title>
        <authorList>
            <person name="Petersen C."/>
            <person name="Sorensen T."/>
            <person name="Nielsen M.R."/>
            <person name="Sondergaard T.E."/>
            <person name="Sorensen J.L."/>
            <person name="Fitzpatrick D.A."/>
            <person name="Frisvad J.C."/>
            <person name="Nielsen K.L."/>
        </authorList>
    </citation>
    <scope>NUCLEOTIDE SEQUENCE [LARGE SCALE GENOMIC DNA]</scope>
    <source>
        <strain evidence="10 11">IBT 35679</strain>
    </source>
</reference>
<dbReference type="Pfam" id="PF00096">
    <property type="entry name" value="zf-C2H2"/>
    <property type="match status" value="1"/>
</dbReference>
<keyword evidence="11" id="KW-1185">Reference proteome</keyword>
<protein>
    <recommendedName>
        <fullName evidence="9">C2H2-type domain-containing protein</fullName>
    </recommendedName>
</protein>
<keyword evidence="3" id="KW-0677">Repeat</keyword>
<evidence type="ECO:0000256" key="7">
    <source>
        <dbReference type="PROSITE-ProRule" id="PRU00042"/>
    </source>
</evidence>
<evidence type="ECO:0000313" key="10">
    <source>
        <dbReference type="EMBL" id="KAJ5537519.1"/>
    </source>
</evidence>
<feature type="compositionally biased region" description="Acidic residues" evidence="8">
    <location>
        <begin position="187"/>
        <end position="196"/>
    </location>
</feature>
<dbReference type="GO" id="GO:0000981">
    <property type="term" value="F:DNA-binding transcription factor activity, RNA polymerase II-specific"/>
    <property type="evidence" value="ECO:0007669"/>
    <property type="project" value="InterPro"/>
</dbReference>
<dbReference type="GO" id="GO:0005634">
    <property type="term" value="C:nucleus"/>
    <property type="evidence" value="ECO:0007669"/>
    <property type="project" value="UniProtKB-SubCell"/>
</dbReference>
<evidence type="ECO:0000313" key="11">
    <source>
        <dbReference type="Proteomes" id="UP001220324"/>
    </source>
</evidence>
<evidence type="ECO:0000256" key="6">
    <source>
        <dbReference type="ARBA" id="ARBA00023242"/>
    </source>
</evidence>
<keyword evidence="6" id="KW-0539">Nucleus</keyword>
<proteinExistence type="predicted"/>
<dbReference type="SUPFAM" id="SSF57667">
    <property type="entry name" value="beta-beta-alpha zinc fingers"/>
    <property type="match status" value="1"/>
</dbReference>
<feature type="region of interest" description="Disordered" evidence="8">
    <location>
        <begin position="177"/>
        <end position="201"/>
    </location>
</feature>
<feature type="region of interest" description="Disordered" evidence="8">
    <location>
        <begin position="79"/>
        <end position="124"/>
    </location>
</feature>
<dbReference type="Proteomes" id="UP001220324">
    <property type="component" value="Unassembled WGS sequence"/>
</dbReference>
<evidence type="ECO:0000256" key="5">
    <source>
        <dbReference type="ARBA" id="ARBA00022833"/>
    </source>
</evidence>
<dbReference type="PROSITE" id="PS50157">
    <property type="entry name" value="ZINC_FINGER_C2H2_2"/>
    <property type="match status" value="2"/>
</dbReference>